<dbReference type="SUPFAM" id="SSF52777">
    <property type="entry name" value="CoA-dependent acyltransferases"/>
    <property type="match status" value="12"/>
</dbReference>
<dbReference type="GO" id="GO:0043041">
    <property type="term" value="P:amino acid activation for nonribosomal peptide biosynthetic process"/>
    <property type="evidence" value="ECO:0007669"/>
    <property type="project" value="TreeGrafter"/>
</dbReference>
<evidence type="ECO:0000256" key="6">
    <source>
        <dbReference type="ARBA" id="ARBA00067294"/>
    </source>
</evidence>
<dbReference type="Gene3D" id="3.30.559.10">
    <property type="entry name" value="Chloramphenicol acetyltransferase-like domain"/>
    <property type="match status" value="6"/>
</dbReference>
<dbReference type="InterPro" id="IPR006162">
    <property type="entry name" value="Ppantetheine_attach_site"/>
</dbReference>
<dbReference type="FunFam" id="3.40.50.12780:FF:000024">
    <property type="entry name" value="Nonribosomal siderophore peptide synthase SidC"/>
    <property type="match status" value="2"/>
</dbReference>
<dbReference type="InterPro" id="IPR042099">
    <property type="entry name" value="ANL_N_sf"/>
</dbReference>
<dbReference type="Pfam" id="PF00550">
    <property type="entry name" value="PP-binding"/>
    <property type="match status" value="4"/>
</dbReference>
<dbReference type="PANTHER" id="PTHR45527:SF1">
    <property type="entry name" value="FATTY ACID SYNTHASE"/>
    <property type="match status" value="1"/>
</dbReference>
<keyword evidence="4 10" id="KW-0436">Ligase</keyword>
<dbReference type="Gene3D" id="3.40.50.12780">
    <property type="entry name" value="N-terminal domain of ligase-like"/>
    <property type="match status" value="3"/>
</dbReference>
<name>A0A0F4YTD2_RASE3</name>
<dbReference type="InterPro" id="IPR023213">
    <property type="entry name" value="CAT-like_dom_sf"/>
</dbReference>
<feature type="domain" description="Carrier" evidence="9">
    <location>
        <begin position="2312"/>
        <end position="2388"/>
    </location>
</feature>
<dbReference type="Pfam" id="PF00668">
    <property type="entry name" value="Condensation"/>
    <property type="match status" value="6"/>
</dbReference>
<dbReference type="InterPro" id="IPR001242">
    <property type="entry name" value="Condensation_dom"/>
</dbReference>
<dbReference type="FunFam" id="3.30.300.30:FF:000033">
    <property type="entry name" value="Nonribosomal siderophore peptide synthase SidC"/>
    <property type="match status" value="1"/>
</dbReference>
<accession>A0A0F4YTD2</accession>
<evidence type="ECO:0000313" key="10">
    <source>
        <dbReference type="EMBL" id="KKA20883.1"/>
    </source>
</evidence>
<dbReference type="PROSITE" id="PS50075">
    <property type="entry name" value="CARRIER"/>
    <property type="match status" value="4"/>
</dbReference>
<feature type="region of interest" description="Disordered" evidence="8">
    <location>
        <begin position="4980"/>
        <end position="5029"/>
    </location>
</feature>
<evidence type="ECO:0000256" key="5">
    <source>
        <dbReference type="ARBA" id="ARBA00029454"/>
    </source>
</evidence>
<evidence type="ECO:0000256" key="4">
    <source>
        <dbReference type="ARBA" id="ARBA00022598"/>
    </source>
</evidence>
<dbReference type="GO" id="GO:0016874">
    <property type="term" value="F:ligase activity"/>
    <property type="evidence" value="ECO:0007669"/>
    <property type="project" value="UniProtKB-KW"/>
</dbReference>
<comment type="caution">
    <text evidence="10">The sequence shown here is derived from an EMBL/GenBank/DDBJ whole genome shotgun (WGS) entry which is preliminary data.</text>
</comment>
<dbReference type="GO" id="GO:0031177">
    <property type="term" value="F:phosphopantetheine binding"/>
    <property type="evidence" value="ECO:0007669"/>
    <property type="project" value="InterPro"/>
</dbReference>
<evidence type="ECO:0000256" key="3">
    <source>
        <dbReference type="ARBA" id="ARBA00022553"/>
    </source>
</evidence>
<dbReference type="SUPFAM" id="SSF56801">
    <property type="entry name" value="Acetyl-CoA synthetase-like"/>
    <property type="match status" value="3"/>
</dbReference>
<evidence type="ECO:0000256" key="1">
    <source>
        <dbReference type="ARBA" id="ARBA00004924"/>
    </source>
</evidence>
<dbReference type="FunFam" id="3.30.300.30:FF:000015">
    <property type="entry name" value="Nonribosomal peptide synthase SidD"/>
    <property type="match status" value="1"/>
</dbReference>
<dbReference type="InterPro" id="IPR009081">
    <property type="entry name" value="PP-bd_ACP"/>
</dbReference>
<dbReference type="InterPro" id="IPR010071">
    <property type="entry name" value="AA_adenyl_dom"/>
</dbReference>
<keyword evidence="3" id="KW-0597">Phosphoprotein</keyword>
<dbReference type="GeneID" id="25317444"/>
<dbReference type="Gene3D" id="1.10.1200.10">
    <property type="entry name" value="ACP-like"/>
    <property type="match status" value="4"/>
</dbReference>
<evidence type="ECO:0000313" key="11">
    <source>
        <dbReference type="Proteomes" id="UP000053958"/>
    </source>
</evidence>
<sequence length="5095" mass="567789">MDRLTRFPDIFPKGGPALSSSSEIEWRLDGPAIPLDVLVLSWASLLSSFTGEECPVFALNGEPVRVDLSTKHFHAASLDSSTPGTYGYTAIVTHGVQNASSPAAPALWPGACTLSLHVNLETGVGSIRSDVGIEPASLDQIGRQLKPIIQRHALSHDIQVQIPSTESPQLSIANPRSPHPAGTATASPAGPGSLSYEDLDRLSTALAAKIAEVLRRSSQPRPGNPVVPVLIPQSVDLYIAWLAILKAGAAFCPLGTDSPEDRINFILKDVDAEVVVTLSAFRGKLATAEGISVVLTDDLHAEDVSTVLNSGEISSENLAYVMYTSGSTGRPKGVGIPHRAATQSLLAHDKLIPPFRRFFQFASPTFDVSVFEVFFPLSRGATLVGCDRAAMLRDLPHVITKLQVDAAELTPTVAGELLRSRQAAPSLKVLLTIGEMLTRRVVDEFGSSANTEGILHAMYGPTEATIHCTAAPNFQADSRVNLIGRPFETVSAFVVSLEESSDGHTSDPAILPIGQIGELVVGGPQLTNGYINRPAENSKAFLDSAQYGRLYRTGDKARFLPDGNIECLGRISSGQVKLRGQRVELGEIENVVCMAQNVRSAVAIVVHGILVVWALVDRDDVTPAELRQFCQKRLPLYMVPGDFVLVHEFPRLASGKVDRKTMESEYIRKNGTANFEMDREYRDSLEEEISLCVSKTLNIPAKNLKSLAAAGLDSLSGIQLASRLRAIGVNLDVGKLLTADSVEGIWHLAKKSEKEALKTADLKLQDDLETIRKTGLEVLRSVGFDSEIENVEPCSHIQAAMLSESFQNPKAYCNWIELEFDQGIEVPLIKEAFRKVAQHNDMLRSGFVHIGLSGNAFCRFIWKTLDHDKFQETASFEYDWTLSSDGGILTPLKVQFRHENKSVRALIRIHHALYDGWSWDLFLDDLHSALLREDLVSRPSYANVVTYYMEFSRSDSAVQSTSYWRDHLQDVVPSLWPNFHDRIDVPRGRGTADRLLDLSLPELDRVSRSLSVSRQSIFQAALAYLLSSYLGAPDVVFGTVFSGRTLPVDGVESIIGPCLRVLPTRLNLNWVRTVADLILAIHNSNRRSLEYGDLSLSEIKKASGINLADSLFDSLIVWQETPWTAQKPRRVFKEIAAADFLEFTMTLQLEPKDSRIHAYAIFENSLLPTAQVQIFLEQIDMIVAQFIQSPDLPIRHVNDRLSPSILSIENLNFEQQIDLPSLAHGVEKMAVDDPNRIAIEFLHSLNPDSGDACVESITYYELNSRANRLAHYLLSLGVIAGDLVAIILDKSLDLYISILAVIKIGAGYVPLTPQTPPDRIHFVLTEANPRLCIINSALRSSLHSSDTLHFVESDSINIERYPDTNVFSSHDCTNLAYVVFTSGSTGKPKGVLITHHNLQSNIAVLTEIYPIGDEAKMLQACSQAFDVSVFEIFFTWHNGMTLCSAVNDVMFRDIEQVIRTRKVTHLSLTPTVASLVHPRNVPGVRFLVTAGEGLTAKVHKDWAGNGLYQGYGPSETTNICTVRPNVKLSDSIRNIGKPFKNTSALVISDDEDFSLVPRGGVGEFCFGGDQVGRGYLNLPDLTSKKFINHPLYGRLYRSGDFGRLLSDGSLVFTGRRDDQVKLRGQRIELGEINSVVLQNTAVKDCATMIVREESSNQQQLITFWVPAGLPRDAGNKENYFSVIKDLFEDLCAALPNYMVPSSFIPVDSIPMTTVKKIDSRKLEKLFREMSLEELQRFSPSRGTSEERREFSETEHAVAKIVSEVTQTPLQNIHTNTSLYNLGIDSISAIYLSKRLRQAGFGQLDVSVILRHGSVPQLAAAITKNDKQSQIASRTDTEKIFDEEFIEKIKSDFQENGSLVESVIPCTALQEAMLSRKGSNDGSAYCNHLVFEVYGDIQILRQVWEHMVARHDILRTCFTTTSNARFAYAQVILKQVSLPWSYLETPVDEMPLVLEQQKSRFIGQAQDLRSMPYSITVLEDKASGKAMLLFSIHHALHDGEAVSHLLKEVEQSYAGEKLPQAVQFYQFIRYMVSTDQNHSEIFWRQYLSGFSPRLLCPWPRTKGSSESQRHRKHIIDIDISLQLFETMCKEFSVTPLNVFHAAWARALALYTDSLDICFGNVFSCRTIPLDGVERIVGPCFNTLPIRIQMSSTDMNVDIMKLAQRTNIDIMPHQLYSLRQIQKSVSGDVSPLFDTLVLLQPPPRELERKLWRLVSEEGDMDFPIIIEITPSRERNIITVCLHSDSLHVSTSDTEKIAKDFAALVSHTIRYPSAQATDPSILAGDIPSIAMAAKEIKTKTPESSETRHTHDSVARALSREERQVRDVLSNLSGYKSSAIKPETTIFQLGLDSINAVQLSAILRNLGYDVPAVEILEAPSMGQIASLLARSTSKAVTESFDFLSFELRNRRYICEKFGISDEHVESIRPCTPVQSGMLALFTNSDGNLYFNRIVLRSQIPLNMDLLRDAWSRTIARHEMLRTGFVHLKDQQFPFAMITYRENSTTLPWNESKTVTSETELHRRRTYVCENLHLPPWFLVVRDLGSATEVEFTALHAIYDAQSLESILSDVADAYRGNQLPRVVPNNLILGHILTTATSESPDLEKFWKGLGSEYQVVKFPDLSPIRVEKAELLVTTKLSSKHQKLIDDRCRELGITLQAAGQAAWARLLSAYTGQTAITFGVVFSGRDLSQDAQEVVFPCLVTLPFQCHVQGTNLDLVSSVMKTNASLLKRQFTPLSKIQRWLDVDPALFDTLFVYQKFSTERKDFQFWQIIEEDARIDYPISIEMIPRHGELELRLTHRSDIVPQEQAKLILEQLDDLLMDCLFSPESQSSDNSGIRASMLSITPSREPNLPSSVELLHQFVEESAQRYPTRIAFEFASSITSEGVEKRTWTYHDLDNAGNKIARLLQKLDATPGDLIAICFDKCPEASFAILGILKAGCAFVALDPSAPLARKQFILEDSGSRLLLCASDRRDELRTLSGVNVIALDEHGLLDDISSDPPSLVRPIKPDDTCYCLYTSGTTGTPKGCEITHGNAVQAMLAFRRLFDGHWDEESRWLQFASFHFDVSVLEQYWSWSVGICVTSCPRDLLFQDLAGTIRKLQITHIDLTPSLAKLIRPDEVPSLCRGIFITGGEQLKQEILDAWGKYEVIYNGYGPTEVTIGCTMLPRMTAQSKPSNIGPQFDNVGSYVFKPGTSSPVLRGGMGELCVSGPLVGRGYLNRPELTRERFQFVDEFQERVYRTGDLVRILYDGSFQFLGRIDDQVKLRGQRLEIGEINAVIQSATSELGEVATIVVKHPGQAKEQLVSFVTKKMTGQPRAPVKVVFDENNREFLSAIKASSQAKLPGYMVPTHIIPISSFPLSPNNKADVKTLKTLYESMSLEELQRLDSLGSDTRSMDQEGIKKVIAVLAEFTQTKPEKISPWSSIYELGLDSISVISLVKSLKSAGFQNAQVSLVMKRKFATTRLYVILLTRPIDPTVAGIAMSLRNSRNLSVSSDRLYSESKQKVVAFTHRYSLIAAEHLGISASRIEGIVPCTPLQEGMIFRFLESQKPLYCSSFNFELRSTTDLAQLKKAWSQTQNEVQLLRAKFIPLPDGYAQVVLKDDELPWFETTVSADEGIERIRHQIFNLWYENINGFSGRLWEICIIRSPLRLIMCLNIFHALYDGNSLPLLLERVALHYMDKEVPSYGPTFLDVLHIGPLRRTPEAEEFWVNHLAGSYGQRIFTSPDAEDSDPVVFKMNISDVGSLEKVKTSLQVTEHSIFHACWLLALHDHFSVVPTLGIVVSGRTLDIPGTEAVIGPLFNTIPSNIKFQNLRTSAELVQACHDYHVSALPFQHTALRDIMKWTGKTPENPLFEILFVFQKEDGPSRSVTEGVWTMLDSQADIEYPLALEVQRNSEKSLTMTIAAKSTAISAEKAEALAFTFKDTLFELLHNQSSDLPSVHGDLGTTGSNSHVVPQKTAHNLNGENNMNGDKRESFTWTPEMHKIREVIAELAGVEADTIHEETSIFELGLDSIDAIKLSSRLRNSGINLLVSTIMHCRNIRRMAEKLSMAPKVEHEKPTISLDQYEKSLRASLAKYGKLPKDAVSVLPTTALQEAMIAEMVASDYQHYYGKDILELEPEVDLERLLDAWKTVVDAHPILRTSFVEIEDPEIPITYAQIVHPPGRSDFAVFDQHGQSIEELIQDQQKGDRDINLNRLAFTLHAVRSGARRFIVLSIAHALYDGWSLELLHRDVARCYSGKTVYRPPYEHILQQIISSAEDKAQEFWRTSLANFTPRHFPRLIGAGGNESVVHRAEKTLTISHEEIDKFCRRHGVTVQALTVTSWALFLAGFLKSLDVVFGLVLSGRNFADAQEVMFPTMNTVAFRAILHGTRLDMLKYIQGTLGDIVEYQHFPLRKAGVNVGGRTLFDTLFIYQKRPTETEPLQKPLYHSVGGSSDTEYPISVEMEMVDRSMVCRLAGRDDVLGFSDTIDLLDRIDTVFRLIIEEPDHATIDFVDGGIVVCESAPFQETAEAEGVDSDSLGPEDQTNWTDLEIQIRNVLSTVSGIPEEQIRKQSTLFHLGLDSISAIKVSSLLKKQSISLPVSAMLKAGTIEKMAAAVGVDHSHFRNRYANVELGHLLNGIDPDPLLMTYGIEKQQVEKVFPTTSGQTYLLAMNMLNPALFYPDFVYTASRLGRPQLDRAWALLTSRVPVLRTIFIPTGQRALPFLQVVLKELENPVIWHESMNGRKFRTGSKRGIMSGPVSLHASETQSGTIISLQIHHALYDAVSLPKLINLLARFCMDQEPEIPKVNLSEFVAYQGIHSSSAVRKQFWTRYLSQIDGKPNSSLKSISYGKIQRSYRPGLIADISGIEAIARHHSLSIQALFLAIYARIHSRIILKDLHNDGNDKAPPTDVVVGVYLANRAHALEGLPDLIAPTLNMVPLRIENPSDGSSIIRTAQKVQNDLHEISTIEHSGVSLVEIADWTGIRLDVCVNFLRIPESHDTQTSVSNGFSFAPEEPEELNSYPEVRQNGEHGEDEDIHTPAGQRQPPNGDTVLRNEIDCLADVYMSSIDIEAAIRNKGLDVGIFAPEERLDKATAESVLTEIQREMMELVEDAKTA</sequence>
<feature type="domain" description="Carrier" evidence="9">
    <location>
        <begin position="3976"/>
        <end position="4049"/>
    </location>
</feature>
<dbReference type="RefSeq" id="XP_013327495.1">
    <property type="nucleotide sequence ID" value="XM_013472041.1"/>
</dbReference>
<dbReference type="EMBL" id="LASV01000222">
    <property type="protein sequence ID" value="KKA20883.1"/>
    <property type="molecule type" value="Genomic_DNA"/>
</dbReference>
<gene>
    <name evidence="10" type="ORF">T310_5099</name>
</gene>
<dbReference type="GO" id="GO:0005737">
    <property type="term" value="C:cytoplasm"/>
    <property type="evidence" value="ECO:0007669"/>
    <property type="project" value="TreeGrafter"/>
</dbReference>
<evidence type="ECO:0000256" key="8">
    <source>
        <dbReference type="SAM" id="MobiDB-lite"/>
    </source>
</evidence>
<dbReference type="STRING" id="1408163.A0A0F4YTD2"/>
<dbReference type="InterPro" id="IPR036736">
    <property type="entry name" value="ACP-like_sf"/>
</dbReference>
<protein>
    <recommendedName>
        <fullName evidence="6">Nonribosomal peptide synthetase sidC</fullName>
    </recommendedName>
    <alternativeName>
        <fullName evidence="7">Siderophore peptide synthetase C</fullName>
    </alternativeName>
</protein>
<dbReference type="GO" id="GO:0010106">
    <property type="term" value="P:cellular response to iron ion starvation"/>
    <property type="evidence" value="ECO:0007669"/>
    <property type="project" value="UniProtKB-ARBA"/>
</dbReference>
<dbReference type="FunFam" id="3.40.50.980:FF:000001">
    <property type="entry name" value="Non-ribosomal peptide synthetase"/>
    <property type="match status" value="1"/>
</dbReference>
<dbReference type="SUPFAM" id="SSF47336">
    <property type="entry name" value="ACP-like"/>
    <property type="match status" value="4"/>
</dbReference>
<dbReference type="InterPro" id="IPR045851">
    <property type="entry name" value="AMP-bd_C_sf"/>
</dbReference>
<dbReference type="PROSITE" id="PS00012">
    <property type="entry name" value="PHOSPHOPANTETHEINE"/>
    <property type="match status" value="4"/>
</dbReference>
<comment type="pathway">
    <text evidence="1">Siderophore biosynthesis.</text>
</comment>
<evidence type="ECO:0000259" key="9">
    <source>
        <dbReference type="PROSITE" id="PS50075"/>
    </source>
</evidence>
<proteinExistence type="inferred from homology"/>
<dbReference type="CDD" id="cd19542">
    <property type="entry name" value="CT_NRPS-like"/>
    <property type="match status" value="3"/>
</dbReference>
<feature type="compositionally biased region" description="Low complexity" evidence="8">
    <location>
        <begin position="179"/>
        <end position="193"/>
    </location>
</feature>
<keyword evidence="11" id="KW-1185">Reference proteome</keyword>
<dbReference type="CDD" id="cd05918">
    <property type="entry name" value="A_NRPS_SidN3_like"/>
    <property type="match status" value="3"/>
</dbReference>
<keyword evidence="2" id="KW-0596">Phosphopantetheine</keyword>
<dbReference type="Pfam" id="PF00501">
    <property type="entry name" value="AMP-binding"/>
    <property type="match status" value="3"/>
</dbReference>
<dbReference type="NCBIfam" id="TIGR01733">
    <property type="entry name" value="AA-adenyl-dom"/>
    <property type="match status" value="3"/>
</dbReference>
<organism evidence="10 11">
    <name type="scientific">Rasamsonia emersonii (strain ATCC 16479 / CBS 393.64 / IMI 116815)</name>
    <dbReference type="NCBI Taxonomy" id="1408163"/>
    <lineage>
        <taxon>Eukaryota</taxon>
        <taxon>Fungi</taxon>
        <taxon>Dikarya</taxon>
        <taxon>Ascomycota</taxon>
        <taxon>Pezizomycotina</taxon>
        <taxon>Eurotiomycetes</taxon>
        <taxon>Eurotiomycetidae</taxon>
        <taxon>Eurotiales</taxon>
        <taxon>Trichocomaceae</taxon>
        <taxon>Rasamsonia</taxon>
    </lineage>
</organism>
<dbReference type="NCBIfam" id="NF003417">
    <property type="entry name" value="PRK04813.1"/>
    <property type="match status" value="3"/>
</dbReference>
<dbReference type="InterPro" id="IPR000873">
    <property type="entry name" value="AMP-dep_synth/lig_dom"/>
</dbReference>
<dbReference type="Proteomes" id="UP000053958">
    <property type="component" value="Unassembled WGS sequence"/>
</dbReference>
<feature type="domain" description="Carrier" evidence="9">
    <location>
        <begin position="1748"/>
        <end position="1825"/>
    </location>
</feature>
<dbReference type="PANTHER" id="PTHR45527">
    <property type="entry name" value="NONRIBOSOMAL PEPTIDE SYNTHETASE"/>
    <property type="match status" value="1"/>
</dbReference>
<evidence type="ECO:0000256" key="7">
    <source>
        <dbReference type="ARBA" id="ARBA00078302"/>
    </source>
</evidence>
<dbReference type="InterPro" id="IPR020806">
    <property type="entry name" value="PKS_PP-bd"/>
</dbReference>
<dbReference type="InterPro" id="IPR020845">
    <property type="entry name" value="AMP-binding_CS"/>
</dbReference>
<dbReference type="GO" id="GO:0031169">
    <property type="term" value="P:ferrichrome biosynthetic process"/>
    <property type="evidence" value="ECO:0007669"/>
    <property type="project" value="UniProtKB-ARBA"/>
</dbReference>
<feature type="domain" description="Carrier" evidence="9">
    <location>
        <begin position="4523"/>
        <end position="4599"/>
    </location>
</feature>
<feature type="region of interest" description="Disordered" evidence="8">
    <location>
        <begin position="167"/>
        <end position="193"/>
    </location>
</feature>
<dbReference type="PROSITE" id="PS00455">
    <property type="entry name" value="AMP_BINDING"/>
    <property type="match status" value="2"/>
</dbReference>
<comment type="similarity">
    <text evidence="5">Belongs to the NRP synthetase family.</text>
</comment>
<evidence type="ECO:0000256" key="2">
    <source>
        <dbReference type="ARBA" id="ARBA00022450"/>
    </source>
</evidence>
<reference evidence="10 11" key="1">
    <citation type="submission" date="2015-04" db="EMBL/GenBank/DDBJ databases">
        <authorList>
            <person name="Heijne W.H."/>
            <person name="Fedorova N.D."/>
            <person name="Nierman W.C."/>
            <person name="Vollebregt A.W."/>
            <person name="Zhao Z."/>
            <person name="Wu L."/>
            <person name="Kumar M."/>
            <person name="Stam H."/>
            <person name="van den Berg M.A."/>
            <person name="Pel H.J."/>
        </authorList>
    </citation>
    <scope>NUCLEOTIDE SEQUENCE [LARGE SCALE GENOMIC DNA]</scope>
    <source>
        <strain evidence="10 11">CBS 393.64</strain>
    </source>
</reference>
<dbReference type="Gene3D" id="3.30.300.30">
    <property type="match status" value="3"/>
</dbReference>
<dbReference type="Gene3D" id="3.30.559.30">
    <property type="entry name" value="Nonribosomal peptide synthetase, condensation domain"/>
    <property type="match status" value="6"/>
</dbReference>
<dbReference type="OrthoDB" id="416786at2759"/>
<dbReference type="SMART" id="SM00823">
    <property type="entry name" value="PKS_PP"/>
    <property type="match status" value="4"/>
</dbReference>